<evidence type="ECO:0000256" key="3">
    <source>
        <dbReference type="ARBA" id="ARBA00022679"/>
    </source>
</evidence>
<sequence>MPQQDTSDEQYLDAPVHIAHRLRAVARAAGWYWKVALALIVLSVAAGAAIALLMPKVYSSTNTVMVVTGNSNTLGDYMTADSVSLSKADSYMQLGGSPEVAQIAAESLDGTPVHDVAFSVVPGTSQIKVEGRSDSPEGSAKVADAYAGALTQEVQRIESIATEGNNYEPPSPSPSEDGGEEASPESSEDGTGLVQVVPVSSASVPESPVSPDLRLNLLVGVGVGLLLAALYVLARSLFDRKVRSSEAVANATGLAILGTIPLDKRLTAKRGVIPTAPPRKDREAWATSEAFRQLRTNLTFANVDDPPRTVVVTSSVAGEGKSSVAANLAVTLGALGQPTVLVDADLRRPVQTELFGLTEGAGLTDVLAGAAELEDVLQDWEPGSNVHLLGAGRTPPNPSELLGSKTMRNLLARMGQDYMVVIDSPPLLPVTDPSVLAKGADGVVIVTQANKTNLDDLTKAVARLHTVGATILGAVLNQVPRKGSGANEYGYYSDAYYYSSSSRH</sequence>
<evidence type="ECO:0000256" key="5">
    <source>
        <dbReference type="ARBA" id="ARBA00022777"/>
    </source>
</evidence>
<feature type="compositionally biased region" description="Acidic residues" evidence="9">
    <location>
        <begin position="177"/>
        <end position="188"/>
    </location>
</feature>
<reference evidence="11 12" key="1">
    <citation type="submission" date="2018-10" db="EMBL/GenBank/DDBJ databases">
        <title>Kocuria sp. M5W7-7, whole genome shotgun sequence.</title>
        <authorList>
            <person name="Tuo L."/>
        </authorList>
    </citation>
    <scope>NUCLEOTIDE SEQUENCE [LARGE SCALE GENOMIC DNA]</scope>
    <source>
        <strain evidence="11 12">M5W7-7</strain>
    </source>
</reference>
<dbReference type="Gene3D" id="3.40.50.300">
    <property type="entry name" value="P-loop containing nucleotide triphosphate hydrolases"/>
    <property type="match status" value="1"/>
</dbReference>
<dbReference type="SUPFAM" id="SSF52540">
    <property type="entry name" value="P-loop containing nucleoside triphosphate hydrolases"/>
    <property type="match status" value="1"/>
</dbReference>
<keyword evidence="10" id="KW-1133">Transmembrane helix</keyword>
<keyword evidence="7" id="KW-0829">Tyrosine-protein kinase</keyword>
<evidence type="ECO:0000256" key="9">
    <source>
        <dbReference type="SAM" id="MobiDB-lite"/>
    </source>
</evidence>
<dbReference type="CDD" id="cd05387">
    <property type="entry name" value="BY-kinase"/>
    <property type="match status" value="1"/>
</dbReference>
<dbReference type="GO" id="GO:0005886">
    <property type="term" value="C:plasma membrane"/>
    <property type="evidence" value="ECO:0007669"/>
    <property type="project" value="UniProtKB-ARBA"/>
</dbReference>
<feature type="region of interest" description="Disordered" evidence="9">
    <location>
        <begin position="161"/>
        <end position="191"/>
    </location>
</feature>
<dbReference type="EMBL" id="RKMF01000009">
    <property type="protein sequence ID" value="ROZ63043.1"/>
    <property type="molecule type" value="Genomic_DNA"/>
</dbReference>
<dbReference type="InterPro" id="IPR050445">
    <property type="entry name" value="Bact_polysacc_biosynth/exp"/>
</dbReference>
<comment type="catalytic activity">
    <reaction evidence="8">
        <text>L-tyrosyl-[protein] + ATP = O-phospho-L-tyrosyl-[protein] + ADP + H(+)</text>
        <dbReference type="Rhea" id="RHEA:10596"/>
        <dbReference type="Rhea" id="RHEA-COMP:10136"/>
        <dbReference type="Rhea" id="RHEA-COMP:20101"/>
        <dbReference type="ChEBI" id="CHEBI:15378"/>
        <dbReference type="ChEBI" id="CHEBI:30616"/>
        <dbReference type="ChEBI" id="CHEBI:46858"/>
        <dbReference type="ChEBI" id="CHEBI:61978"/>
        <dbReference type="ChEBI" id="CHEBI:456216"/>
        <dbReference type="EC" id="2.7.10.2"/>
    </reaction>
</comment>
<keyword evidence="5 11" id="KW-0418">Kinase</keyword>
<dbReference type="PANTHER" id="PTHR32309:SF13">
    <property type="entry name" value="FERRIC ENTEROBACTIN TRANSPORT PROTEIN FEPE"/>
    <property type="match status" value="1"/>
</dbReference>
<gene>
    <name evidence="11" type="ORF">EDL96_08010</name>
</gene>
<dbReference type="PANTHER" id="PTHR32309">
    <property type="entry name" value="TYROSINE-PROTEIN KINASE"/>
    <property type="match status" value="1"/>
</dbReference>
<feature type="transmembrane region" description="Helical" evidence="10">
    <location>
        <begin position="31"/>
        <end position="54"/>
    </location>
</feature>
<evidence type="ECO:0000256" key="1">
    <source>
        <dbReference type="ARBA" id="ARBA00007316"/>
    </source>
</evidence>
<dbReference type="GO" id="GO:0004715">
    <property type="term" value="F:non-membrane spanning protein tyrosine kinase activity"/>
    <property type="evidence" value="ECO:0007669"/>
    <property type="project" value="UniProtKB-EC"/>
</dbReference>
<proteinExistence type="inferred from homology"/>
<evidence type="ECO:0000256" key="10">
    <source>
        <dbReference type="SAM" id="Phobius"/>
    </source>
</evidence>
<keyword evidence="6" id="KW-0067">ATP-binding</keyword>
<dbReference type="EC" id="2.7.10.2" evidence="2"/>
<organism evidence="11 12">
    <name type="scientific">Kocuria soli</name>
    <dbReference type="NCBI Taxonomy" id="2485125"/>
    <lineage>
        <taxon>Bacteria</taxon>
        <taxon>Bacillati</taxon>
        <taxon>Actinomycetota</taxon>
        <taxon>Actinomycetes</taxon>
        <taxon>Micrococcales</taxon>
        <taxon>Micrococcaceae</taxon>
        <taxon>Kocuria</taxon>
    </lineage>
</organism>
<comment type="caution">
    <text evidence="11">The sequence shown here is derived from an EMBL/GenBank/DDBJ whole genome shotgun (WGS) entry which is preliminary data.</text>
</comment>
<evidence type="ECO:0000313" key="12">
    <source>
        <dbReference type="Proteomes" id="UP000270616"/>
    </source>
</evidence>
<keyword evidence="4" id="KW-0547">Nucleotide-binding</keyword>
<dbReference type="Proteomes" id="UP000270616">
    <property type="component" value="Unassembled WGS sequence"/>
</dbReference>
<dbReference type="Pfam" id="PF10609">
    <property type="entry name" value="ParA"/>
    <property type="match status" value="1"/>
</dbReference>
<evidence type="ECO:0000256" key="7">
    <source>
        <dbReference type="ARBA" id="ARBA00023137"/>
    </source>
</evidence>
<dbReference type="InterPro" id="IPR033756">
    <property type="entry name" value="YlxH/NBP35"/>
</dbReference>
<dbReference type="RefSeq" id="WP_123825262.1">
    <property type="nucleotide sequence ID" value="NZ_RKMF01000009.1"/>
</dbReference>
<protein>
    <recommendedName>
        <fullName evidence="2">non-specific protein-tyrosine kinase</fullName>
        <ecNumber evidence="2">2.7.10.2</ecNumber>
    </recommendedName>
</protein>
<accession>A0A3N3ZPU0</accession>
<keyword evidence="10" id="KW-0472">Membrane</keyword>
<name>A0A3N3ZPU0_9MICC</name>
<keyword evidence="10" id="KW-0812">Transmembrane</keyword>
<dbReference type="InterPro" id="IPR027417">
    <property type="entry name" value="P-loop_NTPase"/>
</dbReference>
<dbReference type="GO" id="GO:0042802">
    <property type="term" value="F:identical protein binding"/>
    <property type="evidence" value="ECO:0007669"/>
    <property type="project" value="UniProtKB-ARBA"/>
</dbReference>
<dbReference type="OrthoDB" id="9812433at2"/>
<keyword evidence="3 11" id="KW-0808">Transferase</keyword>
<comment type="similarity">
    <text evidence="1">Belongs to the CpsD/CapB family.</text>
</comment>
<evidence type="ECO:0000256" key="8">
    <source>
        <dbReference type="ARBA" id="ARBA00051245"/>
    </source>
</evidence>
<dbReference type="FunFam" id="3.40.50.300:FF:000527">
    <property type="entry name" value="Tyrosine-protein kinase etk"/>
    <property type="match status" value="1"/>
</dbReference>
<dbReference type="GO" id="GO:0005524">
    <property type="term" value="F:ATP binding"/>
    <property type="evidence" value="ECO:0007669"/>
    <property type="project" value="UniProtKB-KW"/>
</dbReference>
<evidence type="ECO:0000256" key="6">
    <source>
        <dbReference type="ARBA" id="ARBA00022840"/>
    </source>
</evidence>
<dbReference type="AlphaFoldDB" id="A0A3N3ZPU0"/>
<evidence type="ECO:0000256" key="4">
    <source>
        <dbReference type="ARBA" id="ARBA00022741"/>
    </source>
</evidence>
<feature type="transmembrane region" description="Helical" evidence="10">
    <location>
        <begin position="215"/>
        <end position="234"/>
    </location>
</feature>
<dbReference type="NCBIfam" id="TIGR01007">
    <property type="entry name" value="eps_fam"/>
    <property type="match status" value="1"/>
</dbReference>
<evidence type="ECO:0000313" key="11">
    <source>
        <dbReference type="EMBL" id="ROZ63043.1"/>
    </source>
</evidence>
<dbReference type="InterPro" id="IPR005702">
    <property type="entry name" value="Wzc-like_C"/>
</dbReference>
<evidence type="ECO:0000256" key="2">
    <source>
        <dbReference type="ARBA" id="ARBA00011903"/>
    </source>
</evidence>
<keyword evidence="12" id="KW-1185">Reference proteome</keyword>